<gene>
    <name evidence="17" type="ORF">EGYM00392_LOCUS11529</name>
</gene>
<evidence type="ECO:0000256" key="16">
    <source>
        <dbReference type="RuleBase" id="RU368008"/>
    </source>
</evidence>
<dbReference type="GO" id="GO:1990544">
    <property type="term" value="P:mitochondrial ATP transmembrane transport"/>
    <property type="evidence" value="ECO:0007669"/>
    <property type="project" value="InterPro"/>
</dbReference>
<comment type="subcellular location">
    <subcellularLocation>
        <location evidence="16">Membrane</location>
        <topology evidence="16">Multi-pass membrane protein</topology>
    </subcellularLocation>
    <subcellularLocation>
        <location evidence="1">Mitochondrion inner membrane</location>
        <topology evidence="1">Multi-pass membrane protein</topology>
    </subcellularLocation>
</comment>
<evidence type="ECO:0000256" key="5">
    <source>
        <dbReference type="ARBA" id="ARBA00022449"/>
    </source>
</evidence>
<dbReference type="GO" id="GO:0005471">
    <property type="term" value="F:ATP:ADP antiporter activity"/>
    <property type="evidence" value="ECO:0007669"/>
    <property type="project" value="UniProtKB-UniRule"/>
</dbReference>
<comment type="function">
    <text evidence="13">ADP:ATP antiporter that mediates import of ADP into the mitochondrial matrix for ATP synthesis, and export of ATP out to fuel the cell. Cycles between the cytoplasmic-open state (c-state) and the matrix-open state (m-state): operates by the alternating access mechanism with a single substrate-binding site intermittently exposed to either the cytosolic (c-state) or matrix (m-state) side of the inner mitochondrial membrane.</text>
</comment>
<feature type="transmembrane region" description="Helical" evidence="16">
    <location>
        <begin position="84"/>
        <end position="103"/>
    </location>
</feature>
<organism evidence="17">
    <name type="scientific">Eutreptiella gymnastica</name>
    <dbReference type="NCBI Taxonomy" id="73025"/>
    <lineage>
        <taxon>Eukaryota</taxon>
        <taxon>Discoba</taxon>
        <taxon>Euglenozoa</taxon>
        <taxon>Euglenida</taxon>
        <taxon>Spirocuta</taxon>
        <taxon>Euglenophyceae</taxon>
        <taxon>Eutreptiales</taxon>
        <taxon>Eutreptiaceae</taxon>
        <taxon>Eutreptiella</taxon>
    </lineage>
</organism>
<dbReference type="Pfam" id="PF00153">
    <property type="entry name" value="Mito_carr"/>
    <property type="match status" value="2"/>
</dbReference>
<dbReference type="PRINTS" id="PR00926">
    <property type="entry name" value="MITOCARRIER"/>
</dbReference>
<dbReference type="GO" id="GO:0005743">
    <property type="term" value="C:mitochondrial inner membrane"/>
    <property type="evidence" value="ECO:0007669"/>
    <property type="project" value="UniProtKB-SubCell"/>
</dbReference>
<dbReference type="SUPFAM" id="SSF103506">
    <property type="entry name" value="Mitochondrial carrier"/>
    <property type="match status" value="1"/>
</dbReference>
<evidence type="ECO:0000256" key="12">
    <source>
        <dbReference type="ARBA" id="ARBA00024143"/>
    </source>
</evidence>
<feature type="transmembrane region" description="Helical" evidence="16">
    <location>
        <begin position="123"/>
        <end position="144"/>
    </location>
</feature>
<dbReference type="EMBL" id="HBGA01032040">
    <property type="protein sequence ID" value="CAD9000456.1"/>
    <property type="molecule type" value="Transcribed_RNA"/>
</dbReference>
<evidence type="ECO:0000256" key="7">
    <source>
        <dbReference type="ARBA" id="ARBA00022737"/>
    </source>
</evidence>
<comment type="subunit">
    <text evidence="3 16">Monomer.</text>
</comment>
<evidence type="ECO:0000256" key="4">
    <source>
        <dbReference type="ARBA" id="ARBA00022448"/>
    </source>
</evidence>
<evidence type="ECO:0000256" key="3">
    <source>
        <dbReference type="ARBA" id="ARBA00011245"/>
    </source>
</evidence>
<dbReference type="InterPro" id="IPR002113">
    <property type="entry name" value="ADT_euk_type"/>
</dbReference>
<proteinExistence type="inferred from homology"/>
<evidence type="ECO:0000256" key="13">
    <source>
        <dbReference type="ARBA" id="ARBA00045250"/>
    </source>
</evidence>
<feature type="repeat" description="Solcar" evidence="14">
    <location>
        <begin position="121"/>
        <end position="210"/>
    </location>
</feature>
<evidence type="ECO:0000256" key="2">
    <source>
        <dbReference type="ARBA" id="ARBA00006375"/>
    </source>
</evidence>
<dbReference type="InterPro" id="IPR018108">
    <property type="entry name" value="MCP_transmembrane"/>
</dbReference>
<keyword evidence="10" id="KW-0496">Mitochondrion</keyword>
<evidence type="ECO:0000256" key="10">
    <source>
        <dbReference type="ARBA" id="ARBA00023128"/>
    </source>
</evidence>
<dbReference type="InterPro" id="IPR023395">
    <property type="entry name" value="MCP_dom_sf"/>
</dbReference>
<keyword evidence="9 16" id="KW-1133">Transmembrane helix</keyword>
<evidence type="ECO:0000256" key="15">
    <source>
        <dbReference type="RuleBase" id="RU000488"/>
    </source>
</evidence>
<comment type="caution">
    <text evidence="16">Lacks conserved residue(s) required for the propagation of feature annotation.</text>
</comment>
<comment type="catalytic activity">
    <reaction evidence="12">
        <text>ADP(in) + ATP(out) = ADP(out) + ATP(in)</text>
        <dbReference type="Rhea" id="RHEA:34999"/>
        <dbReference type="ChEBI" id="CHEBI:30616"/>
        <dbReference type="ChEBI" id="CHEBI:456216"/>
    </reaction>
    <physiologicalReaction direction="left-to-right" evidence="12">
        <dbReference type="Rhea" id="RHEA:35000"/>
    </physiologicalReaction>
</comment>
<sequence>MNFAFKERYQKLFVRPKEEVGFARNFAGYLAAGGAAGATSLLVAYPLDFSYTRLAADVGSGEKRQFTGLLDCLMKIKKSDGMRGLYRGFAPSVAGIIVYRAGYFSYDPLKTMVFGTEHSYASLPLKLGLAMCVDIGAAMLAYPFDTVRRRMMMQSGKPEAERIYTSSIQCAQKIIKDEGYSGMYKGAGMNNVRAIASALVLVVYDELKHIINKKQ</sequence>
<evidence type="ECO:0000256" key="9">
    <source>
        <dbReference type="ARBA" id="ARBA00022989"/>
    </source>
</evidence>
<protein>
    <recommendedName>
        <fullName evidence="16">ADP/ATP translocase</fullName>
    </recommendedName>
    <alternativeName>
        <fullName evidence="16">ADP,ATP carrier protein</fullName>
    </alternativeName>
</protein>
<keyword evidence="7" id="KW-0677">Repeat</keyword>
<dbReference type="InterPro" id="IPR002067">
    <property type="entry name" value="MCP"/>
</dbReference>
<keyword evidence="6 14" id="KW-0812">Transmembrane</keyword>
<evidence type="ECO:0000256" key="1">
    <source>
        <dbReference type="ARBA" id="ARBA00004448"/>
    </source>
</evidence>
<evidence type="ECO:0000256" key="8">
    <source>
        <dbReference type="ARBA" id="ARBA00022792"/>
    </source>
</evidence>
<evidence type="ECO:0000256" key="6">
    <source>
        <dbReference type="ARBA" id="ARBA00022692"/>
    </source>
</evidence>
<dbReference type="PANTHER" id="PTHR45635">
    <property type="entry name" value="ADP,ATP CARRIER PROTEIN 1-RELATED-RELATED"/>
    <property type="match status" value="1"/>
</dbReference>
<dbReference type="Gene3D" id="1.50.40.10">
    <property type="entry name" value="Mitochondrial carrier domain"/>
    <property type="match status" value="1"/>
</dbReference>
<accession>A0A7S1I481</accession>
<keyword evidence="11 14" id="KW-0472">Membrane</keyword>
<dbReference type="AlphaFoldDB" id="A0A7S1I481"/>
<evidence type="ECO:0000313" key="17">
    <source>
        <dbReference type="EMBL" id="CAD9000456.1"/>
    </source>
</evidence>
<reference evidence="17" key="1">
    <citation type="submission" date="2021-01" db="EMBL/GenBank/DDBJ databases">
        <authorList>
            <person name="Corre E."/>
            <person name="Pelletier E."/>
            <person name="Niang G."/>
            <person name="Scheremetjew M."/>
            <person name="Finn R."/>
            <person name="Kale V."/>
            <person name="Holt S."/>
            <person name="Cochrane G."/>
            <person name="Meng A."/>
            <person name="Brown T."/>
            <person name="Cohen L."/>
        </authorList>
    </citation>
    <scope>NUCLEOTIDE SEQUENCE</scope>
    <source>
        <strain evidence="17">NIES-381</strain>
    </source>
</reference>
<dbReference type="PANTHER" id="PTHR45635:SF14">
    <property type="entry name" value="ADP_ATP TRANSLOCASE"/>
    <property type="match status" value="1"/>
</dbReference>
<dbReference type="GO" id="GO:0140021">
    <property type="term" value="P:mitochondrial ADP transmembrane transport"/>
    <property type="evidence" value="ECO:0007669"/>
    <property type="project" value="InterPro"/>
</dbReference>
<evidence type="ECO:0000256" key="11">
    <source>
        <dbReference type="ARBA" id="ARBA00023136"/>
    </source>
</evidence>
<evidence type="ECO:0000256" key="14">
    <source>
        <dbReference type="PROSITE-ProRule" id="PRU00282"/>
    </source>
</evidence>
<name>A0A7S1I481_9EUGL</name>
<keyword evidence="4 15" id="KW-0813">Transport</keyword>
<comment type="similarity">
    <text evidence="2 15">Belongs to the mitochondrial carrier (TC 2.A.29) family.</text>
</comment>
<feature type="repeat" description="Solcar" evidence="14">
    <location>
        <begin position="24"/>
        <end position="112"/>
    </location>
</feature>
<comment type="function">
    <text evidence="16">Catalyzes the exchange of ADP and ATP across the membrane.</text>
</comment>
<keyword evidence="5" id="KW-0050">Antiport</keyword>
<keyword evidence="8" id="KW-0999">Mitochondrion inner membrane</keyword>
<dbReference type="PROSITE" id="PS50920">
    <property type="entry name" value="SOLCAR"/>
    <property type="match status" value="2"/>
</dbReference>